<reference evidence="1 2" key="1">
    <citation type="submission" date="2024-10" db="EMBL/GenBank/DDBJ databases">
        <title>The Natural Products Discovery Center: Release of the First 8490 Sequenced Strains for Exploring Actinobacteria Biosynthetic Diversity.</title>
        <authorList>
            <person name="Kalkreuter E."/>
            <person name="Kautsar S.A."/>
            <person name="Yang D."/>
            <person name="Bader C.D."/>
            <person name="Teijaro C.N."/>
            <person name="Fluegel L."/>
            <person name="Davis C.M."/>
            <person name="Simpson J.R."/>
            <person name="Lauterbach L."/>
            <person name="Steele A.D."/>
            <person name="Gui C."/>
            <person name="Meng S."/>
            <person name="Li G."/>
            <person name="Viehrig K."/>
            <person name="Ye F."/>
            <person name="Su P."/>
            <person name="Kiefer A.F."/>
            <person name="Nichols A."/>
            <person name="Cepeda A.J."/>
            <person name="Yan W."/>
            <person name="Fan B."/>
            <person name="Jiang Y."/>
            <person name="Adhikari A."/>
            <person name="Zheng C.-J."/>
            <person name="Schuster L."/>
            <person name="Cowan T.M."/>
            <person name="Smanski M.J."/>
            <person name="Chevrette M.G."/>
            <person name="De Carvalho L.P.S."/>
            <person name="Shen B."/>
        </authorList>
    </citation>
    <scope>NUCLEOTIDE SEQUENCE [LARGE SCALE GENOMIC DNA]</scope>
    <source>
        <strain evidence="1 2">NPDC020568</strain>
    </source>
</reference>
<gene>
    <name evidence="1" type="ORF">ACH4WX_16880</name>
</gene>
<sequence length="83" mass="8858">MSGKSAPPATVLSLSAIRGTDLAKSTEFYTAGCGFEVKREFATAGFDPVILRTGSAPQLLSTSRRLTGTMTGRVVDDHLRRNL</sequence>
<dbReference type="GeneID" id="93505805"/>
<dbReference type="SUPFAM" id="SSF54593">
    <property type="entry name" value="Glyoxalase/Bleomycin resistance protein/Dihydroxybiphenyl dioxygenase"/>
    <property type="match status" value="1"/>
</dbReference>
<dbReference type="InterPro" id="IPR029068">
    <property type="entry name" value="Glyas_Bleomycin-R_OHBP_Dase"/>
</dbReference>
<evidence type="ECO:0000313" key="1">
    <source>
        <dbReference type="EMBL" id="MFI1462393.1"/>
    </source>
</evidence>
<dbReference type="CDD" id="cd06587">
    <property type="entry name" value="VOC"/>
    <property type="match status" value="1"/>
</dbReference>
<proteinExistence type="predicted"/>
<evidence type="ECO:0000313" key="2">
    <source>
        <dbReference type="Proteomes" id="UP001611263"/>
    </source>
</evidence>
<protein>
    <submittedName>
        <fullName evidence="1">VOC family protein</fullName>
    </submittedName>
</protein>
<name>A0ABW7TMY2_9NOCA</name>
<keyword evidence="2" id="KW-1185">Reference proteome</keyword>
<accession>A0ABW7TMY2</accession>
<comment type="caution">
    <text evidence="1">The sequence shown here is derived from an EMBL/GenBank/DDBJ whole genome shotgun (WGS) entry which is preliminary data.</text>
</comment>
<dbReference type="Proteomes" id="UP001611263">
    <property type="component" value="Unassembled WGS sequence"/>
</dbReference>
<dbReference type="EMBL" id="JBIRUQ010000003">
    <property type="protein sequence ID" value="MFI1462393.1"/>
    <property type="molecule type" value="Genomic_DNA"/>
</dbReference>
<organism evidence="1 2">
    <name type="scientific">Nocardia carnea</name>
    <dbReference type="NCBI Taxonomy" id="37328"/>
    <lineage>
        <taxon>Bacteria</taxon>
        <taxon>Bacillati</taxon>
        <taxon>Actinomycetota</taxon>
        <taxon>Actinomycetes</taxon>
        <taxon>Mycobacteriales</taxon>
        <taxon>Nocardiaceae</taxon>
        <taxon>Nocardia</taxon>
    </lineage>
</organism>
<dbReference type="RefSeq" id="WP_033242584.1">
    <property type="nucleotide sequence ID" value="NZ_JBIRUQ010000003.1"/>
</dbReference>